<sequence length="121" mass="13151">MAKPELGAKRQCQSCGTKFYDLNKDPIACPKCGAIYQVAAVSRAAGRVVEAEDTEIEKENPDTVSLEEVEETESVAESIDVEDDVEIEADDADDTFLEEEEGDDDDVSGLIDGDIESDEET</sequence>
<comment type="caution">
    <text evidence="2">The sequence shown here is derived from an EMBL/GenBank/DDBJ whole genome shotgun (WGS) entry which is preliminary data.</text>
</comment>
<evidence type="ECO:0000313" key="2">
    <source>
        <dbReference type="EMBL" id="MEF3366856.1"/>
    </source>
</evidence>
<organism evidence="2 3">
    <name type="scientific">Methylocystis borbori</name>
    <dbReference type="NCBI Taxonomy" id="3118750"/>
    <lineage>
        <taxon>Bacteria</taxon>
        <taxon>Pseudomonadati</taxon>
        <taxon>Pseudomonadota</taxon>
        <taxon>Alphaproteobacteria</taxon>
        <taxon>Hyphomicrobiales</taxon>
        <taxon>Methylocystaceae</taxon>
        <taxon>Methylocystis</taxon>
    </lineage>
</organism>
<protein>
    <submittedName>
        <fullName evidence="2">TIGR02300 family protein</fullName>
    </submittedName>
</protein>
<keyword evidence="3" id="KW-1185">Reference proteome</keyword>
<dbReference type="RefSeq" id="WP_332081877.1">
    <property type="nucleotide sequence ID" value="NZ_JAZHYN010000026.1"/>
</dbReference>
<dbReference type="NCBIfam" id="TIGR02300">
    <property type="entry name" value="FYDLN_acid"/>
    <property type="match status" value="1"/>
</dbReference>
<evidence type="ECO:0000313" key="3">
    <source>
        <dbReference type="Proteomes" id="UP001350748"/>
    </source>
</evidence>
<feature type="compositionally biased region" description="Acidic residues" evidence="1">
    <location>
        <begin position="65"/>
        <end position="121"/>
    </location>
</feature>
<dbReference type="EMBL" id="JAZHYN010000026">
    <property type="protein sequence ID" value="MEF3366856.1"/>
    <property type="molecule type" value="Genomic_DNA"/>
</dbReference>
<gene>
    <name evidence="2" type="ORF">V3H18_09965</name>
</gene>
<dbReference type="Pfam" id="PF09538">
    <property type="entry name" value="FYDLN_acid"/>
    <property type="match status" value="1"/>
</dbReference>
<proteinExistence type="predicted"/>
<reference evidence="2 3" key="1">
    <citation type="submission" date="2024-02" db="EMBL/GenBank/DDBJ databases">
        <authorList>
            <person name="Grouzdev D."/>
        </authorList>
    </citation>
    <scope>NUCLEOTIDE SEQUENCE [LARGE SCALE GENOMIC DNA]</scope>
    <source>
        <strain evidence="2 3">9N</strain>
    </source>
</reference>
<name>A0ABU7XHJ3_9HYPH</name>
<dbReference type="Proteomes" id="UP001350748">
    <property type="component" value="Unassembled WGS sequence"/>
</dbReference>
<feature type="region of interest" description="Disordered" evidence="1">
    <location>
        <begin position="52"/>
        <end position="121"/>
    </location>
</feature>
<evidence type="ECO:0000256" key="1">
    <source>
        <dbReference type="SAM" id="MobiDB-lite"/>
    </source>
</evidence>
<accession>A0ABU7XHJ3</accession>
<dbReference type="InterPro" id="IPR012644">
    <property type="entry name" value="CHP02300_FYDLN_acid"/>
</dbReference>